<accession>A0ABR4CLC2</accession>
<dbReference type="Proteomes" id="UP001595075">
    <property type="component" value="Unassembled WGS sequence"/>
</dbReference>
<gene>
    <name evidence="1" type="ORF">VTL71DRAFT_13333</name>
</gene>
<protein>
    <submittedName>
        <fullName evidence="1">Uncharacterized protein</fullName>
    </submittedName>
</protein>
<proteinExistence type="predicted"/>
<evidence type="ECO:0000313" key="1">
    <source>
        <dbReference type="EMBL" id="KAL2070307.1"/>
    </source>
</evidence>
<comment type="caution">
    <text evidence="1">The sequence shown here is derived from an EMBL/GenBank/DDBJ whole genome shotgun (WGS) entry which is preliminary data.</text>
</comment>
<dbReference type="EMBL" id="JAZHXI010000006">
    <property type="protein sequence ID" value="KAL2070307.1"/>
    <property type="molecule type" value="Genomic_DNA"/>
</dbReference>
<name>A0ABR4CLC2_9HELO</name>
<organism evidence="1 2">
    <name type="scientific">Oculimacula yallundae</name>
    <dbReference type="NCBI Taxonomy" id="86028"/>
    <lineage>
        <taxon>Eukaryota</taxon>
        <taxon>Fungi</taxon>
        <taxon>Dikarya</taxon>
        <taxon>Ascomycota</taxon>
        <taxon>Pezizomycotina</taxon>
        <taxon>Leotiomycetes</taxon>
        <taxon>Helotiales</taxon>
        <taxon>Ploettnerulaceae</taxon>
        <taxon>Oculimacula</taxon>
    </lineage>
</organism>
<sequence>MEIKTNTVFSSPSPSFAGKHPFASATTLQIINIENLFVCGITLTPYTLKSKDNTTTCDICQDSKKRFNYTLKDCT</sequence>
<evidence type="ECO:0000313" key="2">
    <source>
        <dbReference type="Proteomes" id="UP001595075"/>
    </source>
</evidence>
<reference evidence="1 2" key="1">
    <citation type="journal article" date="2024" name="Commun. Biol.">
        <title>Comparative genomic analysis of thermophilic fungi reveals convergent evolutionary adaptations and gene losses.</title>
        <authorList>
            <person name="Steindorff A.S."/>
            <person name="Aguilar-Pontes M.V."/>
            <person name="Robinson A.J."/>
            <person name="Andreopoulos B."/>
            <person name="LaButti K."/>
            <person name="Kuo A."/>
            <person name="Mondo S."/>
            <person name="Riley R."/>
            <person name="Otillar R."/>
            <person name="Haridas S."/>
            <person name="Lipzen A."/>
            <person name="Grimwood J."/>
            <person name="Schmutz J."/>
            <person name="Clum A."/>
            <person name="Reid I.D."/>
            <person name="Moisan M.C."/>
            <person name="Butler G."/>
            <person name="Nguyen T.T.M."/>
            <person name="Dewar K."/>
            <person name="Conant G."/>
            <person name="Drula E."/>
            <person name="Henrissat B."/>
            <person name="Hansel C."/>
            <person name="Singer S."/>
            <person name="Hutchinson M.I."/>
            <person name="de Vries R.P."/>
            <person name="Natvig D.O."/>
            <person name="Powell A.J."/>
            <person name="Tsang A."/>
            <person name="Grigoriev I.V."/>
        </authorList>
    </citation>
    <scope>NUCLEOTIDE SEQUENCE [LARGE SCALE GENOMIC DNA]</scope>
    <source>
        <strain evidence="1 2">CBS 494.80</strain>
    </source>
</reference>
<keyword evidence="2" id="KW-1185">Reference proteome</keyword>